<protein>
    <submittedName>
        <fullName evidence="2">Uncharacterized protein</fullName>
    </submittedName>
</protein>
<reference evidence="2 3" key="1">
    <citation type="submission" date="2015-08" db="EMBL/GenBank/DDBJ databases">
        <title>Genome sequencing of Penicillium nordicum.</title>
        <authorList>
            <person name="Nguyen H.D."/>
            <person name="Seifert K.A."/>
        </authorList>
    </citation>
    <scope>NUCLEOTIDE SEQUENCE [LARGE SCALE GENOMIC DNA]</scope>
    <source>
        <strain evidence="2 3">DAOMC 185683</strain>
    </source>
</reference>
<evidence type="ECO:0000313" key="2">
    <source>
        <dbReference type="EMBL" id="KOS44488.1"/>
    </source>
</evidence>
<feature type="region of interest" description="Disordered" evidence="1">
    <location>
        <begin position="183"/>
        <end position="231"/>
    </location>
</feature>
<dbReference type="EMBL" id="LHQQ01000060">
    <property type="protein sequence ID" value="KOS44488.1"/>
    <property type="molecule type" value="Genomic_DNA"/>
</dbReference>
<dbReference type="STRING" id="229535.A0A0M8P3Q3"/>
<comment type="caution">
    <text evidence="2">The sequence shown here is derived from an EMBL/GenBank/DDBJ whole genome shotgun (WGS) entry which is preliminary data.</text>
</comment>
<proteinExistence type="predicted"/>
<dbReference type="OrthoDB" id="3508621at2759"/>
<evidence type="ECO:0000313" key="3">
    <source>
        <dbReference type="Proteomes" id="UP000037696"/>
    </source>
</evidence>
<dbReference type="Proteomes" id="UP000037696">
    <property type="component" value="Unassembled WGS sequence"/>
</dbReference>
<name>A0A0M8P3Q3_9EURO</name>
<gene>
    <name evidence="2" type="ORF">ACN38_g4580</name>
</gene>
<dbReference type="AlphaFoldDB" id="A0A0M8P3Q3"/>
<feature type="compositionally biased region" description="Polar residues" evidence="1">
    <location>
        <begin position="188"/>
        <end position="220"/>
    </location>
</feature>
<evidence type="ECO:0000256" key="1">
    <source>
        <dbReference type="SAM" id="MobiDB-lite"/>
    </source>
</evidence>
<accession>A0A0M8P3Q3</accession>
<sequence>MTVCPVLRNTYSPCHTCVVIIFQVSHTHHVAKAISRKTKKSFTMATTATPSKHKVPETTSEWGKRARELGLENTALHQLPCVHSASQLGEKDLICMRAYWPERKTREDFPFPREFDDHVAQTAVTVAGDFPDLRTYLNHLKRGTRSPVDRNMGAFSLVMQSQLQIPLVRPPGFEKRESVAVIRRSPRNHQSNAPPTSSTATDSDVSMADNSTSDSGSTHHTAVADSNLPIGPTKDERIVKDALLLFLRAVTFASELRCEWYSAGSPFDAASFGNNSMTARTDGYLEANGEVFAIVEVKPQIRDRIKRPEVLWQETSEMAVWIMHDDKNSRQCPLRRRLLISQDNHEIFLAIASYDHEYVRYLKGELSEASNFDGRSTKPFLKMQEYGPWDITDANHMAYLAEIVLGVVFEVEQDLAA</sequence>
<organism evidence="2 3">
    <name type="scientific">Penicillium nordicum</name>
    <dbReference type="NCBI Taxonomy" id="229535"/>
    <lineage>
        <taxon>Eukaryota</taxon>
        <taxon>Fungi</taxon>
        <taxon>Dikarya</taxon>
        <taxon>Ascomycota</taxon>
        <taxon>Pezizomycotina</taxon>
        <taxon>Eurotiomycetes</taxon>
        <taxon>Eurotiomycetidae</taxon>
        <taxon>Eurotiales</taxon>
        <taxon>Aspergillaceae</taxon>
        <taxon>Penicillium</taxon>
    </lineage>
</organism>
<keyword evidence="3" id="KW-1185">Reference proteome</keyword>